<name>A0A9X2HL09_9MICC</name>
<evidence type="ECO:0000256" key="3">
    <source>
        <dbReference type="ARBA" id="ARBA00013365"/>
    </source>
</evidence>
<dbReference type="PANTHER" id="PTHR30337:SF0">
    <property type="entry name" value="NUCLEASE SBCCD SUBUNIT D"/>
    <property type="match status" value="1"/>
</dbReference>
<dbReference type="InterPro" id="IPR029052">
    <property type="entry name" value="Metallo-depent_PP-like"/>
</dbReference>
<keyword evidence="7" id="KW-0233">DNA recombination</keyword>
<dbReference type="GO" id="GO:0008408">
    <property type="term" value="F:3'-5' exonuclease activity"/>
    <property type="evidence" value="ECO:0007669"/>
    <property type="project" value="InterPro"/>
</dbReference>
<dbReference type="Pfam" id="PF00149">
    <property type="entry name" value="Metallophos"/>
    <property type="match status" value="1"/>
</dbReference>
<dbReference type="RefSeq" id="WP_254166780.1">
    <property type="nucleotide sequence ID" value="NZ_JANAFB010000021.1"/>
</dbReference>
<dbReference type="SUPFAM" id="SSF56300">
    <property type="entry name" value="Metallo-dependent phosphatases"/>
    <property type="match status" value="1"/>
</dbReference>
<evidence type="ECO:0000259" key="9">
    <source>
        <dbReference type="Pfam" id="PF12320"/>
    </source>
</evidence>
<dbReference type="GO" id="GO:0006310">
    <property type="term" value="P:DNA recombination"/>
    <property type="evidence" value="ECO:0007669"/>
    <property type="project" value="UniProtKB-KW"/>
</dbReference>
<keyword evidence="7" id="KW-0235">DNA replication</keyword>
<evidence type="ECO:0000256" key="2">
    <source>
        <dbReference type="ARBA" id="ARBA00011322"/>
    </source>
</evidence>
<dbReference type="InterPro" id="IPR041796">
    <property type="entry name" value="Mre11_N"/>
</dbReference>
<dbReference type="Proteomes" id="UP001139502">
    <property type="component" value="Unassembled WGS sequence"/>
</dbReference>
<keyword evidence="7" id="KW-0255">Endonuclease</keyword>
<dbReference type="PANTHER" id="PTHR30337">
    <property type="entry name" value="COMPONENT OF ATP-DEPENDENT DSDNA EXONUCLEASE"/>
    <property type="match status" value="1"/>
</dbReference>
<dbReference type="GO" id="GO:0004519">
    <property type="term" value="F:endonuclease activity"/>
    <property type="evidence" value="ECO:0007669"/>
    <property type="project" value="UniProtKB-KW"/>
</dbReference>
<evidence type="ECO:0000313" key="11">
    <source>
        <dbReference type="Proteomes" id="UP001139502"/>
    </source>
</evidence>
<feature type="domain" description="Nuclease SbcCD subunit D C-terminal" evidence="9">
    <location>
        <begin position="267"/>
        <end position="352"/>
    </location>
</feature>
<gene>
    <name evidence="7" type="primary">sbcD</name>
    <name evidence="10" type="ORF">NBM05_09435</name>
</gene>
<dbReference type="InterPro" id="IPR026843">
    <property type="entry name" value="SbcD_C"/>
</dbReference>
<dbReference type="Gene3D" id="3.60.21.10">
    <property type="match status" value="1"/>
</dbReference>
<sequence length="383" mass="42152">MRILHTSDLHLGRSFHGRSLFEDQEAIHGELLRVCEERGVDVVLVAGDVYDQASPRTEVIDQFSRLLTGLARRGVRTVLTSGNHDSAARLGFAAGLLETAGVHLRTRLEDCARPVELSEDVLVYGIPYLDPRASAARLGVEPTHGEVLRAALDAAREDLAQRRADRPRVRAVVMAHCFAVGAEPSDSERILASGHLGAVPASLFEGFDYAALGHLHGRQRVAETVRYSGSPLRFSFSETRQTKGYWLVDLDAGGLRVEGGEWEHQLPLAQLRGSLAELLEAPEHAWAEGALCQVTLTDEERPAHPMERLRARFPRTLELAFSGLRAREEVSYARRMAAARTPGEACEAFYDRVRGRALDEAERRDTADAVAEAVRREAGEEAA</sequence>
<comment type="caution">
    <text evidence="10">The sequence shown here is derived from an EMBL/GenBank/DDBJ whole genome shotgun (WGS) entry which is preliminary data.</text>
</comment>
<dbReference type="EMBL" id="JANAFB010000021">
    <property type="protein sequence ID" value="MCP3426223.1"/>
    <property type="molecule type" value="Genomic_DNA"/>
</dbReference>
<protein>
    <recommendedName>
        <fullName evidence="3 7">Nuclease SbcCD subunit D</fullName>
    </recommendedName>
</protein>
<comment type="subunit">
    <text evidence="2 7">Heterodimer of SbcC and SbcD.</text>
</comment>
<evidence type="ECO:0000256" key="5">
    <source>
        <dbReference type="ARBA" id="ARBA00022801"/>
    </source>
</evidence>
<comment type="similarity">
    <text evidence="1 7">Belongs to the SbcD family.</text>
</comment>
<keyword evidence="4 7" id="KW-0540">Nuclease</keyword>
<dbReference type="InterPro" id="IPR004593">
    <property type="entry name" value="SbcD"/>
</dbReference>
<feature type="domain" description="Calcineurin-like phosphoesterase" evidence="8">
    <location>
        <begin position="1"/>
        <end position="216"/>
    </location>
</feature>
<organism evidence="10 11">
    <name type="scientific">Rothia santali</name>
    <dbReference type="NCBI Taxonomy" id="2949643"/>
    <lineage>
        <taxon>Bacteria</taxon>
        <taxon>Bacillati</taxon>
        <taxon>Actinomycetota</taxon>
        <taxon>Actinomycetes</taxon>
        <taxon>Micrococcales</taxon>
        <taxon>Micrococcaceae</taxon>
        <taxon>Rothia</taxon>
    </lineage>
</organism>
<evidence type="ECO:0000313" key="10">
    <source>
        <dbReference type="EMBL" id="MCP3426223.1"/>
    </source>
</evidence>
<dbReference type="InterPro" id="IPR050535">
    <property type="entry name" value="DNA_Repair-Maintenance_Comp"/>
</dbReference>
<evidence type="ECO:0000256" key="4">
    <source>
        <dbReference type="ARBA" id="ARBA00022722"/>
    </source>
</evidence>
<evidence type="ECO:0000256" key="1">
    <source>
        <dbReference type="ARBA" id="ARBA00010555"/>
    </source>
</evidence>
<evidence type="ECO:0000256" key="6">
    <source>
        <dbReference type="ARBA" id="ARBA00022839"/>
    </source>
</evidence>
<comment type="function">
    <text evidence="7">SbcCD cleaves DNA hairpin structures. These structures can inhibit DNA replication and are intermediates in certain DNA recombination reactions. The complex acts as a 3'-&gt;5' double strand exonuclease that can open hairpins. It also has a 5' single-strand endonuclease activity.</text>
</comment>
<dbReference type="InterPro" id="IPR004843">
    <property type="entry name" value="Calcineurin-like_PHP"/>
</dbReference>
<dbReference type="NCBIfam" id="TIGR00619">
    <property type="entry name" value="sbcd"/>
    <property type="match status" value="1"/>
</dbReference>
<keyword evidence="5 7" id="KW-0378">Hydrolase</keyword>
<reference evidence="10" key="1">
    <citation type="submission" date="2022-06" db="EMBL/GenBank/DDBJ databases">
        <title>Rothia sp. isolated from sandalwood seedling.</title>
        <authorList>
            <person name="Tuikhar N."/>
            <person name="Kirdat K."/>
            <person name="Thorat V."/>
            <person name="Swetha P."/>
            <person name="Padma S."/>
            <person name="Sundararaj R."/>
            <person name="Yadav A."/>
        </authorList>
    </citation>
    <scope>NUCLEOTIDE SEQUENCE</scope>
    <source>
        <strain evidence="10">AR01</strain>
    </source>
</reference>
<dbReference type="Pfam" id="PF12320">
    <property type="entry name" value="SbcD_C"/>
    <property type="match status" value="1"/>
</dbReference>
<keyword evidence="6 7" id="KW-0269">Exonuclease</keyword>
<dbReference type="CDD" id="cd00840">
    <property type="entry name" value="MPP_Mre11_N"/>
    <property type="match status" value="1"/>
</dbReference>
<keyword evidence="11" id="KW-1185">Reference proteome</keyword>
<evidence type="ECO:0000259" key="8">
    <source>
        <dbReference type="Pfam" id="PF00149"/>
    </source>
</evidence>
<evidence type="ECO:0000256" key="7">
    <source>
        <dbReference type="RuleBase" id="RU363069"/>
    </source>
</evidence>
<dbReference type="GO" id="GO:0006260">
    <property type="term" value="P:DNA replication"/>
    <property type="evidence" value="ECO:0007669"/>
    <property type="project" value="UniProtKB-KW"/>
</dbReference>
<dbReference type="AlphaFoldDB" id="A0A9X2HL09"/>
<proteinExistence type="inferred from homology"/>
<accession>A0A9X2HL09</accession>